<evidence type="ECO:0000256" key="2">
    <source>
        <dbReference type="ARBA" id="ARBA00022679"/>
    </source>
</evidence>
<dbReference type="InterPro" id="IPR031475">
    <property type="entry name" value="NBD_C"/>
</dbReference>
<dbReference type="Proteomes" id="UP001157091">
    <property type="component" value="Unassembled WGS sequence"/>
</dbReference>
<comment type="caution">
    <text evidence="10">The sequence shown here is derived from an EMBL/GenBank/DDBJ whole genome shotgun (WGS) entry which is preliminary data.</text>
</comment>
<evidence type="ECO:0000259" key="8">
    <source>
        <dbReference type="Pfam" id="PF07005"/>
    </source>
</evidence>
<keyword evidence="5" id="KW-0067">ATP-binding</keyword>
<dbReference type="InterPro" id="IPR010737">
    <property type="entry name" value="4-carb_acid_sugar_kinase_N"/>
</dbReference>
<comment type="similarity">
    <text evidence="1">Belongs to the four-carbon acid sugar kinase family.</text>
</comment>
<protein>
    <recommendedName>
        <fullName evidence="12">4-hydroxythreonine-4-phosphate dehydrogenase</fullName>
    </recommendedName>
</protein>
<keyword evidence="6" id="KW-0119">Carbohydrate metabolism</keyword>
<feature type="domain" description="Four-carbon acid sugar kinase N-terminal" evidence="8">
    <location>
        <begin position="14"/>
        <end position="183"/>
    </location>
</feature>
<proteinExistence type="inferred from homology"/>
<organism evidence="10 11">
    <name type="scientific">Luteimicrobium album</name>
    <dbReference type="NCBI Taxonomy" id="1054550"/>
    <lineage>
        <taxon>Bacteria</taxon>
        <taxon>Bacillati</taxon>
        <taxon>Actinomycetota</taxon>
        <taxon>Actinomycetes</taxon>
        <taxon>Micrococcales</taxon>
        <taxon>Luteimicrobium</taxon>
    </lineage>
</organism>
<keyword evidence="2" id="KW-0808">Transferase</keyword>
<feature type="region of interest" description="Disordered" evidence="7">
    <location>
        <begin position="195"/>
        <end position="226"/>
    </location>
</feature>
<evidence type="ECO:0000256" key="5">
    <source>
        <dbReference type="ARBA" id="ARBA00022840"/>
    </source>
</evidence>
<name>A0ABQ6I163_9MICO</name>
<evidence type="ECO:0000313" key="11">
    <source>
        <dbReference type="Proteomes" id="UP001157091"/>
    </source>
</evidence>
<dbReference type="Gene3D" id="3.40.50.10840">
    <property type="entry name" value="Putative sugar-binding, N-terminal domain"/>
    <property type="match status" value="1"/>
</dbReference>
<keyword evidence="4" id="KW-0418">Kinase</keyword>
<dbReference type="InterPro" id="IPR037051">
    <property type="entry name" value="4-carb_acid_sugar_kinase_N_sf"/>
</dbReference>
<keyword evidence="3" id="KW-0547">Nucleotide-binding</keyword>
<dbReference type="InterPro" id="IPR042213">
    <property type="entry name" value="NBD_C_sf"/>
</dbReference>
<evidence type="ECO:0000313" key="10">
    <source>
        <dbReference type="EMBL" id="GMA24187.1"/>
    </source>
</evidence>
<dbReference type="Pfam" id="PF17042">
    <property type="entry name" value="NBD_C"/>
    <property type="match status" value="1"/>
</dbReference>
<evidence type="ECO:0000256" key="3">
    <source>
        <dbReference type="ARBA" id="ARBA00022741"/>
    </source>
</evidence>
<dbReference type="Gene3D" id="3.40.980.20">
    <property type="entry name" value="Four-carbon acid sugar kinase, nucleotide binding domain"/>
    <property type="match status" value="1"/>
</dbReference>
<evidence type="ECO:0000256" key="7">
    <source>
        <dbReference type="SAM" id="MobiDB-lite"/>
    </source>
</evidence>
<feature type="region of interest" description="Disordered" evidence="7">
    <location>
        <begin position="1"/>
        <end position="22"/>
    </location>
</feature>
<feature type="domain" description="Four-carbon acid sugar kinase nucleotide binding" evidence="9">
    <location>
        <begin position="231"/>
        <end position="365"/>
    </location>
</feature>
<evidence type="ECO:0000256" key="4">
    <source>
        <dbReference type="ARBA" id="ARBA00022777"/>
    </source>
</evidence>
<accession>A0ABQ6I163</accession>
<dbReference type="RefSeq" id="WP_284293051.1">
    <property type="nucleotide sequence ID" value="NZ_BSUK01000001.1"/>
</dbReference>
<reference evidence="11" key="1">
    <citation type="journal article" date="2019" name="Int. J. Syst. Evol. Microbiol.">
        <title>The Global Catalogue of Microorganisms (GCM) 10K type strain sequencing project: providing services to taxonomists for standard genome sequencing and annotation.</title>
        <authorList>
            <consortium name="The Broad Institute Genomics Platform"/>
            <consortium name="The Broad Institute Genome Sequencing Center for Infectious Disease"/>
            <person name="Wu L."/>
            <person name="Ma J."/>
        </authorList>
    </citation>
    <scope>NUCLEOTIDE SEQUENCE [LARGE SCALE GENOMIC DNA]</scope>
    <source>
        <strain evidence="11">NBRC 106348</strain>
    </source>
</reference>
<evidence type="ECO:0000259" key="9">
    <source>
        <dbReference type="Pfam" id="PF17042"/>
    </source>
</evidence>
<dbReference type="SUPFAM" id="SSF142764">
    <property type="entry name" value="YgbK-like"/>
    <property type="match status" value="1"/>
</dbReference>
<dbReference type="Pfam" id="PF07005">
    <property type="entry name" value="SBD_N"/>
    <property type="match status" value="1"/>
</dbReference>
<sequence length="379" mass="39112">MLLGTPGRHHAPSSVVVDANTRSTDEDETARIVLELLRGAGDRRRFVKIDSALRGNVRGTLAAVAQLGPVVVTPALPVLGRTTRDGVVLAGGHPVSAGLVTATGERPGLTSLLEAVPATAEHAHVDVACLRSPTGRHTLARATARGAVVTVDAETDDDLDLLVELVGDRADVTLVGSAALSAAIARSSQATAAQAAADAPLRTPRTPTTPDTPGNATAGEMDPGESHRPVLYVVGSRAPVARRQVASLPPTVRTVVPDLADAGSTAGRIRTELRSGRSVALISPDDEADAETVRHALSDATAHAVTDTPGTTLVLVGGQTAREACEQLGVHTLQPVLTVGYGTVLCRADDGRQMVLRPGSFGDDDDLAALHRHLTNSNH</sequence>
<keyword evidence="11" id="KW-1185">Reference proteome</keyword>
<evidence type="ECO:0008006" key="12">
    <source>
        <dbReference type="Google" id="ProtNLM"/>
    </source>
</evidence>
<gene>
    <name evidence="10" type="ORF">GCM10025864_19460</name>
</gene>
<evidence type="ECO:0000256" key="6">
    <source>
        <dbReference type="ARBA" id="ARBA00023277"/>
    </source>
</evidence>
<evidence type="ECO:0000256" key="1">
    <source>
        <dbReference type="ARBA" id="ARBA00005715"/>
    </source>
</evidence>
<feature type="compositionally biased region" description="Low complexity" evidence="7">
    <location>
        <begin position="195"/>
        <end position="213"/>
    </location>
</feature>
<dbReference type="EMBL" id="BSUK01000001">
    <property type="protein sequence ID" value="GMA24187.1"/>
    <property type="molecule type" value="Genomic_DNA"/>
</dbReference>